<sequence length="76" mass="8759">MRLREAHLFAKVSTRIPHAIPGACPLAPEIDCYTVFSRYGLRINGIFCGHLITCFLVNPKIERREMYRMSHLGTRI</sequence>
<accession>A0A1E4SDN4</accession>
<keyword evidence="2" id="KW-1185">Reference proteome</keyword>
<reference evidence="2" key="1">
    <citation type="submission" date="2016-05" db="EMBL/GenBank/DDBJ databases">
        <title>Comparative genomics of biotechnologically important yeasts.</title>
        <authorList>
            <consortium name="DOE Joint Genome Institute"/>
            <person name="Riley R."/>
            <person name="Haridas S."/>
            <person name="Wolfe K.H."/>
            <person name="Lopes M.R."/>
            <person name="Hittinger C.T."/>
            <person name="Goker M."/>
            <person name="Salamov A."/>
            <person name="Wisecaver J."/>
            <person name="Long T.M."/>
            <person name="Aerts A.L."/>
            <person name="Barry K."/>
            <person name="Choi C."/>
            <person name="Clum A."/>
            <person name="Coughlan A.Y."/>
            <person name="Deshpande S."/>
            <person name="Douglass A.P."/>
            <person name="Hanson S.J."/>
            <person name="Klenk H.-P."/>
            <person name="Labutti K."/>
            <person name="Lapidus A."/>
            <person name="Lindquist E."/>
            <person name="Lipzen A."/>
            <person name="Meier-Kolthoff J.P."/>
            <person name="Ohm R.A."/>
            <person name="Otillar R.P."/>
            <person name="Pangilinan J."/>
            <person name="Peng Y."/>
            <person name="Rokas A."/>
            <person name="Rosa C.A."/>
            <person name="Scheuner C."/>
            <person name="Sibirny A.A."/>
            <person name="Slot J.C."/>
            <person name="Stielow J.B."/>
            <person name="Sun H."/>
            <person name="Kurtzman C.P."/>
            <person name="Blackwell M."/>
            <person name="Grigoriev I.V."/>
            <person name="Jeffries T.W."/>
        </authorList>
    </citation>
    <scope>NUCLEOTIDE SEQUENCE [LARGE SCALE GENOMIC DNA]</scope>
    <source>
        <strain evidence="2">NRRL Y-17324</strain>
    </source>
</reference>
<name>A0A1E4SDN4_9ASCO</name>
<protein>
    <submittedName>
        <fullName evidence="1">Uncharacterized protein</fullName>
    </submittedName>
</protein>
<dbReference type="GeneID" id="30982209"/>
<organism evidence="1 2">
    <name type="scientific">Suhomyces tanzawaensis NRRL Y-17324</name>
    <dbReference type="NCBI Taxonomy" id="984487"/>
    <lineage>
        <taxon>Eukaryota</taxon>
        <taxon>Fungi</taxon>
        <taxon>Dikarya</taxon>
        <taxon>Ascomycota</taxon>
        <taxon>Saccharomycotina</taxon>
        <taxon>Pichiomycetes</taxon>
        <taxon>Debaryomycetaceae</taxon>
        <taxon>Suhomyces</taxon>
    </lineage>
</organism>
<gene>
    <name evidence="1" type="ORF">CANTADRAFT_27334</name>
</gene>
<evidence type="ECO:0000313" key="1">
    <source>
        <dbReference type="EMBL" id="ODV77593.1"/>
    </source>
</evidence>
<dbReference type="AlphaFoldDB" id="A0A1E4SDN4"/>
<dbReference type="RefSeq" id="XP_020062715.1">
    <property type="nucleotide sequence ID" value="XM_020208072.1"/>
</dbReference>
<dbReference type="EMBL" id="KV453915">
    <property type="protein sequence ID" value="ODV77593.1"/>
    <property type="molecule type" value="Genomic_DNA"/>
</dbReference>
<evidence type="ECO:0000313" key="2">
    <source>
        <dbReference type="Proteomes" id="UP000094285"/>
    </source>
</evidence>
<proteinExistence type="predicted"/>
<dbReference type="Proteomes" id="UP000094285">
    <property type="component" value="Unassembled WGS sequence"/>
</dbReference>